<dbReference type="InterPro" id="IPR036909">
    <property type="entry name" value="Cyt_c-like_dom_sf"/>
</dbReference>
<keyword evidence="10" id="KW-1185">Reference proteome</keyword>
<dbReference type="PANTHER" id="PTHR30600:SF10">
    <property type="entry name" value="BLL6722 PROTEIN"/>
    <property type="match status" value="1"/>
</dbReference>
<dbReference type="PANTHER" id="PTHR30600">
    <property type="entry name" value="CYTOCHROME C PEROXIDASE-RELATED"/>
    <property type="match status" value="1"/>
</dbReference>
<dbReference type="SUPFAM" id="SSF46626">
    <property type="entry name" value="Cytochrome c"/>
    <property type="match status" value="2"/>
</dbReference>
<dbReference type="Pfam" id="PF03150">
    <property type="entry name" value="CCP_MauG"/>
    <property type="match status" value="1"/>
</dbReference>
<dbReference type="GO" id="GO:0009055">
    <property type="term" value="F:electron transfer activity"/>
    <property type="evidence" value="ECO:0007669"/>
    <property type="project" value="InterPro"/>
</dbReference>
<comment type="caution">
    <text evidence="9">The sequence shown here is derived from an EMBL/GenBank/DDBJ whole genome shotgun (WGS) entry which is preliminary data.</text>
</comment>
<gene>
    <name evidence="9" type="ORF">JJB11_22205</name>
</gene>
<dbReference type="InterPro" id="IPR004852">
    <property type="entry name" value="Di-haem_cyt_c_peroxidsae"/>
</dbReference>
<feature type="domain" description="Cytochrome c" evidence="8">
    <location>
        <begin position="232"/>
        <end position="409"/>
    </location>
</feature>
<dbReference type="GO" id="GO:0020037">
    <property type="term" value="F:heme binding"/>
    <property type="evidence" value="ECO:0007669"/>
    <property type="project" value="InterPro"/>
</dbReference>
<dbReference type="Proteomes" id="UP000630528">
    <property type="component" value="Unassembled WGS sequence"/>
</dbReference>
<proteinExistence type="predicted"/>
<keyword evidence="6 7" id="KW-0408">Iron</keyword>
<dbReference type="InterPro" id="IPR051395">
    <property type="entry name" value="Cytochrome_c_Peroxidase/MauG"/>
</dbReference>
<keyword evidence="4" id="KW-0732">Signal</keyword>
<comment type="subcellular location">
    <subcellularLocation>
        <location evidence="1">Cell envelope</location>
    </subcellularLocation>
</comment>
<evidence type="ECO:0000256" key="5">
    <source>
        <dbReference type="ARBA" id="ARBA00023002"/>
    </source>
</evidence>
<keyword evidence="2 7" id="KW-0349">Heme</keyword>
<evidence type="ECO:0000256" key="7">
    <source>
        <dbReference type="PROSITE-ProRule" id="PRU00433"/>
    </source>
</evidence>
<name>A0A934TWA7_9BURK</name>
<dbReference type="GO" id="GO:0046872">
    <property type="term" value="F:metal ion binding"/>
    <property type="evidence" value="ECO:0007669"/>
    <property type="project" value="UniProtKB-KW"/>
</dbReference>
<evidence type="ECO:0000256" key="4">
    <source>
        <dbReference type="ARBA" id="ARBA00022729"/>
    </source>
</evidence>
<dbReference type="EMBL" id="JAEPWM010000012">
    <property type="protein sequence ID" value="MBK6008819.1"/>
    <property type="molecule type" value="Genomic_DNA"/>
</dbReference>
<reference evidence="9" key="1">
    <citation type="journal article" date="2012" name="J. Microbiol. Biotechnol.">
        <title>Ramlibacter ginsenosidimutans sp. nov., with ginsenoside-converting activity.</title>
        <authorList>
            <person name="Wang L."/>
            <person name="An D.S."/>
            <person name="Kim S.G."/>
            <person name="Jin F.X."/>
            <person name="Kim S.C."/>
            <person name="Lee S.T."/>
            <person name="Im W.T."/>
        </authorList>
    </citation>
    <scope>NUCLEOTIDE SEQUENCE</scope>
    <source>
        <strain evidence="9">KACC 17527</strain>
    </source>
</reference>
<dbReference type="InterPro" id="IPR009056">
    <property type="entry name" value="Cyt_c-like_dom"/>
</dbReference>
<evidence type="ECO:0000256" key="6">
    <source>
        <dbReference type="ARBA" id="ARBA00023004"/>
    </source>
</evidence>
<keyword evidence="5" id="KW-0560">Oxidoreductase</keyword>
<sequence>MALASPSAAASLLAPFLRVVLGALAVSCVLGACGGGGTAASSTSAGSAAADDSGLSAAARLGQRIFRDASLSASGKLACITCHDPATGHASPFAAPVAYGGANLDQQGIRNAPSLRYLRFNTSFHFAPDGTPTGGFFWDGRANSLHEQALGPLLNPREMANPDAAAVATKLAAAAYADDFRKLFGDAIFSIPEDALDRVGYALERYQLEDPEFAAFSSKYDAFVAGNAKLSPQELNGFALFNRSDKGNCAACHSSTKPGNAPGALFTDFSYDNLGVPRNAEIAANADPGFHDLGLCGGTRTDLQSRTDLCGAFKVPSLRNVALRKHFFHNGAFDSLEQVIRFYVQRDTAPQLWYPADALGNVTPYDDLPASLRGNVNTTEAPYKRRAGQAPALTEAEVQDLASFLRTFTDGYTP</sequence>
<dbReference type="AlphaFoldDB" id="A0A934TWA7"/>
<protein>
    <submittedName>
        <fullName evidence="9">C-type cytochrome</fullName>
    </submittedName>
</protein>
<organism evidence="9 10">
    <name type="scientific">Ramlibacter ginsenosidimutans</name>
    <dbReference type="NCBI Taxonomy" id="502333"/>
    <lineage>
        <taxon>Bacteria</taxon>
        <taxon>Pseudomonadati</taxon>
        <taxon>Pseudomonadota</taxon>
        <taxon>Betaproteobacteria</taxon>
        <taxon>Burkholderiales</taxon>
        <taxon>Comamonadaceae</taxon>
        <taxon>Ramlibacter</taxon>
    </lineage>
</organism>
<dbReference type="Gene3D" id="1.10.760.10">
    <property type="entry name" value="Cytochrome c-like domain"/>
    <property type="match status" value="2"/>
</dbReference>
<evidence type="ECO:0000256" key="3">
    <source>
        <dbReference type="ARBA" id="ARBA00022723"/>
    </source>
</evidence>
<evidence type="ECO:0000313" key="10">
    <source>
        <dbReference type="Proteomes" id="UP000630528"/>
    </source>
</evidence>
<dbReference type="RefSeq" id="WP_201176741.1">
    <property type="nucleotide sequence ID" value="NZ_JAEPWM010000012.1"/>
</dbReference>
<keyword evidence="3 7" id="KW-0479">Metal-binding</keyword>
<evidence type="ECO:0000259" key="8">
    <source>
        <dbReference type="PROSITE" id="PS51007"/>
    </source>
</evidence>
<evidence type="ECO:0000313" key="9">
    <source>
        <dbReference type="EMBL" id="MBK6008819.1"/>
    </source>
</evidence>
<dbReference type="GO" id="GO:0004130">
    <property type="term" value="F:cytochrome-c peroxidase activity"/>
    <property type="evidence" value="ECO:0007669"/>
    <property type="project" value="TreeGrafter"/>
</dbReference>
<accession>A0A934TWA7</accession>
<evidence type="ECO:0000256" key="2">
    <source>
        <dbReference type="ARBA" id="ARBA00022617"/>
    </source>
</evidence>
<reference evidence="9" key="2">
    <citation type="submission" date="2021-01" db="EMBL/GenBank/DDBJ databases">
        <authorList>
            <person name="Kang M."/>
        </authorList>
    </citation>
    <scope>NUCLEOTIDE SEQUENCE</scope>
    <source>
        <strain evidence="9">KACC 17527</strain>
    </source>
</reference>
<dbReference type="GO" id="GO:0030313">
    <property type="term" value="C:cell envelope"/>
    <property type="evidence" value="ECO:0007669"/>
    <property type="project" value="UniProtKB-SubCell"/>
</dbReference>
<dbReference type="PROSITE" id="PS51007">
    <property type="entry name" value="CYTC"/>
    <property type="match status" value="1"/>
</dbReference>
<evidence type="ECO:0000256" key="1">
    <source>
        <dbReference type="ARBA" id="ARBA00004196"/>
    </source>
</evidence>